<sequence>MAYRAVQLENRLALVVKLKSRRKTGDKDIGEVRVMTTELLEAFGDANAVAHEKHMSKSVVIPDGTSQGTLAFSYKFGNTIQQQQPSTSTVNIGNNAPPPPPTVQ</sequence>
<feature type="region of interest" description="Disordered" evidence="1">
    <location>
        <begin position="83"/>
        <end position="104"/>
    </location>
</feature>
<name>A0AAW2D9V9_9ROSI</name>
<reference evidence="2 3" key="1">
    <citation type="submission" date="2024-01" db="EMBL/GenBank/DDBJ databases">
        <title>A telomere-to-telomere, gap-free genome of sweet tea (Lithocarpus litseifolius).</title>
        <authorList>
            <person name="Zhou J."/>
        </authorList>
    </citation>
    <scope>NUCLEOTIDE SEQUENCE [LARGE SCALE GENOMIC DNA]</scope>
    <source>
        <strain evidence="2">Zhou-2022a</strain>
        <tissue evidence="2">Leaf</tissue>
    </source>
</reference>
<evidence type="ECO:0000313" key="3">
    <source>
        <dbReference type="Proteomes" id="UP001459277"/>
    </source>
</evidence>
<organism evidence="2 3">
    <name type="scientific">Lithocarpus litseifolius</name>
    <dbReference type="NCBI Taxonomy" id="425828"/>
    <lineage>
        <taxon>Eukaryota</taxon>
        <taxon>Viridiplantae</taxon>
        <taxon>Streptophyta</taxon>
        <taxon>Embryophyta</taxon>
        <taxon>Tracheophyta</taxon>
        <taxon>Spermatophyta</taxon>
        <taxon>Magnoliopsida</taxon>
        <taxon>eudicotyledons</taxon>
        <taxon>Gunneridae</taxon>
        <taxon>Pentapetalae</taxon>
        <taxon>rosids</taxon>
        <taxon>fabids</taxon>
        <taxon>Fagales</taxon>
        <taxon>Fagaceae</taxon>
        <taxon>Lithocarpus</taxon>
    </lineage>
</organism>
<protein>
    <submittedName>
        <fullName evidence="2">Uncharacterized protein</fullName>
    </submittedName>
</protein>
<dbReference type="AlphaFoldDB" id="A0AAW2D9V9"/>
<keyword evidence="3" id="KW-1185">Reference proteome</keyword>
<dbReference type="Proteomes" id="UP001459277">
    <property type="component" value="Unassembled WGS sequence"/>
</dbReference>
<evidence type="ECO:0000256" key="1">
    <source>
        <dbReference type="SAM" id="MobiDB-lite"/>
    </source>
</evidence>
<accession>A0AAW2D9V9</accession>
<comment type="caution">
    <text evidence="2">The sequence shown here is derived from an EMBL/GenBank/DDBJ whole genome shotgun (WGS) entry which is preliminary data.</text>
</comment>
<dbReference type="EMBL" id="JAZDWU010000004">
    <property type="protein sequence ID" value="KAL0005995.1"/>
    <property type="molecule type" value="Genomic_DNA"/>
</dbReference>
<gene>
    <name evidence="2" type="ORF">SO802_013556</name>
</gene>
<feature type="compositionally biased region" description="Polar residues" evidence="1">
    <location>
        <begin position="83"/>
        <end position="94"/>
    </location>
</feature>
<evidence type="ECO:0000313" key="2">
    <source>
        <dbReference type="EMBL" id="KAL0005995.1"/>
    </source>
</evidence>
<proteinExistence type="predicted"/>